<sequence length="170" mass="18658">MSRIYEDKALANRPVIPESVPGGWEPAQMQRGPGVVLEGKLRAIKVEPAGQTDKISAEDLKQLINKPELIKISEKHTPSHSLAFWILEGEMENIELEVEDGLRLKTLGDSPFIFSLAKMDAGTVAKCNFAGGEKVGTSWTDNVFAAKCKTEQEAKTSTQGEGVDEDEWDD</sequence>
<evidence type="ECO:0000256" key="2">
    <source>
        <dbReference type="ARBA" id="ARBA00019314"/>
    </source>
</evidence>
<dbReference type="Proteomes" id="UP000287033">
    <property type="component" value="Unassembled WGS sequence"/>
</dbReference>
<dbReference type="AlphaFoldDB" id="A0A401T739"/>
<dbReference type="Pfam" id="PF10574">
    <property type="entry name" value="UPF0552"/>
    <property type="match status" value="2"/>
</dbReference>
<comment type="similarity">
    <text evidence="1">Belongs to the Arpin family.</text>
</comment>
<feature type="region of interest" description="Disordered" evidence="3">
    <location>
        <begin position="151"/>
        <end position="170"/>
    </location>
</feature>
<reference evidence="4 5" key="1">
    <citation type="journal article" date="2018" name="Nat. Ecol. Evol.">
        <title>Shark genomes provide insights into elasmobranch evolution and the origin of vertebrates.</title>
        <authorList>
            <person name="Hara Y"/>
            <person name="Yamaguchi K"/>
            <person name="Onimaru K"/>
            <person name="Kadota M"/>
            <person name="Koyanagi M"/>
            <person name="Keeley SD"/>
            <person name="Tatsumi K"/>
            <person name="Tanaka K"/>
            <person name="Motone F"/>
            <person name="Kageyama Y"/>
            <person name="Nozu R"/>
            <person name="Adachi N"/>
            <person name="Nishimura O"/>
            <person name="Nakagawa R"/>
            <person name="Tanegashima C"/>
            <person name="Kiyatake I"/>
            <person name="Matsumoto R"/>
            <person name="Murakumo K"/>
            <person name="Nishida K"/>
            <person name="Terakita A"/>
            <person name="Kuratani S"/>
            <person name="Sato K"/>
            <person name="Hyodo S Kuraku.S."/>
        </authorList>
    </citation>
    <scope>NUCLEOTIDE SEQUENCE [LARGE SCALE GENOMIC DNA]</scope>
</reference>
<keyword evidence="5" id="KW-1185">Reference proteome</keyword>
<organism evidence="4 5">
    <name type="scientific">Chiloscyllium punctatum</name>
    <name type="common">Brownbanded bambooshark</name>
    <name type="synonym">Hemiscyllium punctatum</name>
    <dbReference type="NCBI Taxonomy" id="137246"/>
    <lineage>
        <taxon>Eukaryota</taxon>
        <taxon>Metazoa</taxon>
        <taxon>Chordata</taxon>
        <taxon>Craniata</taxon>
        <taxon>Vertebrata</taxon>
        <taxon>Chondrichthyes</taxon>
        <taxon>Elasmobranchii</taxon>
        <taxon>Galeomorphii</taxon>
        <taxon>Galeoidea</taxon>
        <taxon>Orectolobiformes</taxon>
        <taxon>Hemiscylliidae</taxon>
        <taxon>Chiloscyllium</taxon>
    </lineage>
</organism>
<accession>A0A401T739</accession>
<name>A0A401T739_CHIPU</name>
<evidence type="ECO:0000256" key="1">
    <source>
        <dbReference type="ARBA" id="ARBA00008453"/>
    </source>
</evidence>
<dbReference type="PANTHER" id="PTHR31199:SF1">
    <property type="entry name" value="ARPIN"/>
    <property type="match status" value="1"/>
</dbReference>
<dbReference type="InterPro" id="IPR018889">
    <property type="entry name" value="Arpin"/>
</dbReference>
<dbReference type="EMBL" id="BEZZ01001187">
    <property type="protein sequence ID" value="GCC38450.1"/>
    <property type="molecule type" value="Genomic_DNA"/>
</dbReference>
<dbReference type="PANTHER" id="PTHR31199">
    <property type="entry name" value="ARPIN"/>
    <property type="match status" value="1"/>
</dbReference>
<dbReference type="OrthoDB" id="5953051at2759"/>
<dbReference type="OMA" id="AFWILEG"/>
<proteinExistence type="inferred from homology"/>
<protein>
    <recommendedName>
        <fullName evidence="2">Arpin</fullName>
    </recommendedName>
</protein>
<evidence type="ECO:0000313" key="5">
    <source>
        <dbReference type="Proteomes" id="UP000287033"/>
    </source>
</evidence>
<gene>
    <name evidence="4" type="ORF">chiPu_0016964</name>
</gene>
<dbReference type="GO" id="GO:0051126">
    <property type="term" value="P:negative regulation of actin nucleation"/>
    <property type="evidence" value="ECO:0007669"/>
    <property type="project" value="InterPro"/>
</dbReference>
<dbReference type="STRING" id="137246.A0A401T739"/>
<comment type="caution">
    <text evidence="4">The sequence shown here is derived from an EMBL/GenBank/DDBJ whole genome shotgun (WGS) entry which is preliminary data.</text>
</comment>
<evidence type="ECO:0000313" key="4">
    <source>
        <dbReference type="EMBL" id="GCC38450.1"/>
    </source>
</evidence>
<evidence type="ECO:0000256" key="3">
    <source>
        <dbReference type="SAM" id="MobiDB-lite"/>
    </source>
</evidence>